<dbReference type="PANTHER" id="PTHR43968:SF6">
    <property type="entry name" value="GLUTATHIONE S-TRANSFERASE OMEGA"/>
    <property type="match status" value="1"/>
</dbReference>
<protein>
    <submittedName>
        <fullName evidence="5">Glutathione S-transferase omega 2</fullName>
        <ecNumber evidence="5">2.5.1.18</ecNumber>
    </submittedName>
</protein>
<evidence type="ECO:0000313" key="5">
    <source>
        <dbReference type="EMBL" id="AIL29317.1"/>
    </source>
</evidence>
<proteinExistence type="evidence at transcript level"/>
<name>A0A077DB46_CNAME</name>
<dbReference type="EMBL" id="KM099187">
    <property type="protein sequence ID" value="AIL29317.1"/>
    <property type="molecule type" value="mRNA"/>
</dbReference>
<dbReference type="InterPro" id="IPR005442">
    <property type="entry name" value="GST_omega"/>
</dbReference>
<dbReference type="FunFam" id="1.20.1050.10:FF:000009">
    <property type="entry name" value="Glutathione S-transferase omega-1"/>
    <property type="match status" value="1"/>
</dbReference>
<dbReference type="Gene3D" id="1.20.1050.10">
    <property type="match status" value="1"/>
</dbReference>
<dbReference type="GO" id="GO:0004364">
    <property type="term" value="F:glutathione transferase activity"/>
    <property type="evidence" value="ECO:0007669"/>
    <property type="project" value="UniProtKB-EC"/>
</dbReference>
<dbReference type="Pfam" id="PF13417">
    <property type="entry name" value="GST_N_3"/>
    <property type="match status" value="1"/>
</dbReference>
<dbReference type="InterPro" id="IPR010987">
    <property type="entry name" value="Glutathione-S-Trfase_C-like"/>
</dbReference>
<dbReference type="GO" id="GO:0045174">
    <property type="term" value="F:glutathione dehydrogenase (ascorbate) activity"/>
    <property type="evidence" value="ECO:0007669"/>
    <property type="project" value="UniProtKB-ARBA"/>
</dbReference>
<dbReference type="PRINTS" id="PR01625">
    <property type="entry name" value="GSTRNSFRASEO"/>
</dbReference>
<dbReference type="InterPro" id="IPR050983">
    <property type="entry name" value="GST_Omega/HSP26"/>
</dbReference>
<evidence type="ECO:0000256" key="2">
    <source>
        <dbReference type="ARBA" id="ARBA00023002"/>
    </source>
</evidence>
<dbReference type="GO" id="GO:0005737">
    <property type="term" value="C:cytoplasm"/>
    <property type="evidence" value="ECO:0007669"/>
    <property type="project" value="InterPro"/>
</dbReference>
<dbReference type="SFLD" id="SFLDS00019">
    <property type="entry name" value="Glutathione_Transferase_(cytos"/>
    <property type="match status" value="1"/>
</dbReference>
<dbReference type="PROSITE" id="PS50405">
    <property type="entry name" value="GST_CTER"/>
    <property type="match status" value="1"/>
</dbReference>
<feature type="domain" description="GST N-terminal" evidence="3">
    <location>
        <begin position="62"/>
        <end position="141"/>
    </location>
</feature>
<evidence type="ECO:0000259" key="4">
    <source>
        <dbReference type="PROSITE" id="PS50405"/>
    </source>
</evidence>
<dbReference type="SMR" id="A0A077DB46"/>
<keyword evidence="5" id="KW-0808">Transferase</keyword>
<dbReference type="SFLD" id="SFLDG00358">
    <property type="entry name" value="Main_(cytGST)"/>
    <property type="match status" value="1"/>
</dbReference>
<dbReference type="AlphaFoldDB" id="A0A077DB46"/>
<dbReference type="SUPFAM" id="SSF47616">
    <property type="entry name" value="GST C-terminal domain-like"/>
    <property type="match status" value="1"/>
</dbReference>
<dbReference type="EC" id="2.5.1.18" evidence="5"/>
<organism evidence="5">
    <name type="scientific">Cnaphalocrocis medinalis</name>
    <name type="common">Rice leaffolder moth</name>
    <dbReference type="NCBI Taxonomy" id="437488"/>
    <lineage>
        <taxon>Eukaryota</taxon>
        <taxon>Metazoa</taxon>
        <taxon>Ecdysozoa</taxon>
        <taxon>Arthropoda</taxon>
        <taxon>Hexapoda</taxon>
        <taxon>Insecta</taxon>
        <taxon>Pterygota</taxon>
        <taxon>Neoptera</taxon>
        <taxon>Endopterygota</taxon>
        <taxon>Lepidoptera</taxon>
        <taxon>Glossata</taxon>
        <taxon>Ditrysia</taxon>
        <taxon>Pyraloidea</taxon>
        <taxon>Crambidae</taxon>
        <taxon>Pyraustinae</taxon>
        <taxon>Cnaphalocrocis</taxon>
    </lineage>
</organism>
<dbReference type="Gene3D" id="3.40.30.10">
    <property type="entry name" value="Glutaredoxin"/>
    <property type="match status" value="1"/>
</dbReference>
<accession>A0A077DB46</accession>
<evidence type="ECO:0000259" key="3">
    <source>
        <dbReference type="PROSITE" id="PS50404"/>
    </source>
</evidence>
<dbReference type="InterPro" id="IPR040079">
    <property type="entry name" value="Glutathione_S-Trfase"/>
</dbReference>
<evidence type="ECO:0000256" key="1">
    <source>
        <dbReference type="ARBA" id="ARBA00011067"/>
    </source>
</evidence>
<dbReference type="Pfam" id="PF13410">
    <property type="entry name" value="GST_C_2"/>
    <property type="match status" value="1"/>
</dbReference>
<keyword evidence="2" id="KW-0560">Oxidoreductase</keyword>
<dbReference type="GO" id="GO:0006749">
    <property type="term" value="P:glutathione metabolic process"/>
    <property type="evidence" value="ECO:0007669"/>
    <property type="project" value="TreeGrafter"/>
</dbReference>
<dbReference type="InterPro" id="IPR004045">
    <property type="entry name" value="Glutathione_S-Trfase_N"/>
</dbReference>
<reference evidence="5" key="1">
    <citation type="submission" date="2014-07" db="EMBL/GenBank/DDBJ databases">
        <title>Glutathione S-transferase genes in the rice leaffolder, Cnaphalocrocis medinalis.</title>
        <authorList>
            <person name="Liu S."/>
        </authorList>
    </citation>
    <scope>NUCLEOTIDE SEQUENCE</scope>
    <source>
        <strain evidence="5">HF</strain>
    </source>
</reference>
<dbReference type="PROSITE" id="PS50404">
    <property type="entry name" value="GST_NTER"/>
    <property type="match status" value="1"/>
</dbReference>
<dbReference type="PANTHER" id="PTHR43968">
    <property type="match status" value="1"/>
</dbReference>
<feature type="domain" description="GST C-terminal" evidence="4">
    <location>
        <begin position="146"/>
        <end position="269"/>
    </location>
</feature>
<dbReference type="InterPro" id="IPR036249">
    <property type="entry name" value="Thioredoxin-like_sf"/>
</dbReference>
<dbReference type="FunFam" id="3.40.30.10:FF:000123">
    <property type="entry name" value="Glutathione transferase o1"/>
    <property type="match status" value="1"/>
</dbReference>
<dbReference type="SUPFAM" id="SSF52833">
    <property type="entry name" value="Thioredoxin-like"/>
    <property type="match status" value="1"/>
</dbReference>
<comment type="similarity">
    <text evidence="1">Belongs to the GST superfamily. Omega family.</text>
</comment>
<dbReference type="InterPro" id="IPR036282">
    <property type="entry name" value="Glutathione-S-Trfase_C_sf"/>
</dbReference>
<dbReference type="PROSITE" id="PS51354">
    <property type="entry name" value="GLUTAREDOXIN_2"/>
    <property type="match status" value="1"/>
</dbReference>
<sequence>MIGTTVSIAAHVLTTSFRLLSPVTEVLRYVLPSLSYFKTMSSKINFNTKHLGKGDPLPPWTGKVRVYNMRYCPFAQRTILALNAKQIDYEVVNIDLMNKPDWLFAKSGLGKVPSVEIEENVCIYESLITVEYIDEVVPGRPLLPKDPARKAMDKIIVEAMTPVTQLFYKCILSPEAITDDLTAAYFKALDFLQEQLKSRGTKFLSGSEPAYVDYMIWPWFERILIMDEMDGKMTISPEKYQLLLEYFAHMFKDPAVSQYLVPKKVLQKFFAAYMKREPINYDGIFED</sequence>